<dbReference type="EMBL" id="DXFC01000119">
    <property type="protein sequence ID" value="HIX61404.1"/>
    <property type="molecule type" value="Genomic_DNA"/>
</dbReference>
<dbReference type="Proteomes" id="UP000824248">
    <property type="component" value="Unassembled WGS sequence"/>
</dbReference>
<dbReference type="AlphaFoldDB" id="A0A9D2B5Q8"/>
<reference evidence="2" key="2">
    <citation type="submission" date="2021-04" db="EMBL/GenBank/DDBJ databases">
        <authorList>
            <person name="Gilroy R."/>
        </authorList>
    </citation>
    <scope>NUCLEOTIDE SEQUENCE</scope>
    <source>
        <strain evidence="2">1193</strain>
    </source>
</reference>
<proteinExistence type="predicted"/>
<evidence type="ECO:0000256" key="1">
    <source>
        <dbReference type="SAM" id="MobiDB-lite"/>
    </source>
</evidence>
<gene>
    <name evidence="2" type="ORF">H9854_04115</name>
</gene>
<comment type="caution">
    <text evidence="2">The sequence shown here is derived from an EMBL/GenBank/DDBJ whole genome shotgun (WGS) entry which is preliminary data.</text>
</comment>
<organism evidence="2 3">
    <name type="scientific">Candidatus Halomonas stercoripullorum</name>
    <dbReference type="NCBI Taxonomy" id="2838617"/>
    <lineage>
        <taxon>Bacteria</taxon>
        <taxon>Pseudomonadati</taxon>
        <taxon>Pseudomonadota</taxon>
        <taxon>Gammaproteobacteria</taxon>
        <taxon>Oceanospirillales</taxon>
        <taxon>Halomonadaceae</taxon>
        <taxon>Halomonas</taxon>
    </lineage>
</organism>
<sequence length="156" mass="17400">MNDIPHRESSDSGVKPEASAGGRSEHGLDREEIRQQAEQAGAELREAVRRQAEGLFERQKDAAAEQARKVTTVLNKMADEFERQEQPYFSGCATELAKCSDTFTRTLKERDAATLWQQTRTCSRQHPALFMGGAVAAGFLLSRFLRSSSEGETRHV</sequence>
<evidence type="ECO:0000313" key="2">
    <source>
        <dbReference type="EMBL" id="HIX61404.1"/>
    </source>
</evidence>
<feature type="compositionally biased region" description="Basic and acidic residues" evidence="1">
    <location>
        <begin position="1"/>
        <end position="10"/>
    </location>
</feature>
<feature type="compositionally biased region" description="Basic and acidic residues" evidence="1">
    <location>
        <begin position="23"/>
        <end position="35"/>
    </location>
</feature>
<feature type="region of interest" description="Disordered" evidence="1">
    <location>
        <begin position="1"/>
        <end position="44"/>
    </location>
</feature>
<protein>
    <recommendedName>
        <fullName evidence="4">DUF883 domain-containing protein</fullName>
    </recommendedName>
</protein>
<name>A0A9D2B5Q8_9GAMM</name>
<dbReference type="SUPFAM" id="SSF58113">
    <property type="entry name" value="Apolipoprotein A-I"/>
    <property type="match status" value="1"/>
</dbReference>
<accession>A0A9D2B5Q8</accession>
<evidence type="ECO:0000313" key="3">
    <source>
        <dbReference type="Proteomes" id="UP000824248"/>
    </source>
</evidence>
<reference evidence="2" key="1">
    <citation type="journal article" date="2021" name="PeerJ">
        <title>Extensive microbial diversity within the chicken gut microbiome revealed by metagenomics and culture.</title>
        <authorList>
            <person name="Gilroy R."/>
            <person name="Ravi A."/>
            <person name="Getino M."/>
            <person name="Pursley I."/>
            <person name="Horton D.L."/>
            <person name="Alikhan N.F."/>
            <person name="Baker D."/>
            <person name="Gharbi K."/>
            <person name="Hall N."/>
            <person name="Watson M."/>
            <person name="Adriaenssens E.M."/>
            <person name="Foster-Nyarko E."/>
            <person name="Jarju S."/>
            <person name="Secka A."/>
            <person name="Antonio M."/>
            <person name="Oren A."/>
            <person name="Chaudhuri R.R."/>
            <person name="La Ragione R."/>
            <person name="Hildebrand F."/>
            <person name="Pallen M.J."/>
        </authorList>
    </citation>
    <scope>NUCLEOTIDE SEQUENCE</scope>
    <source>
        <strain evidence="2">1193</strain>
    </source>
</reference>
<evidence type="ECO:0008006" key="4">
    <source>
        <dbReference type="Google" id="ProtNLM"/>
    </source>
</evidence>